<dbReference type="EMBL" id="CAJJDP010000017">
    <property type="protein sequence ID" value="CAD8145670.1"/>
    <property type="molecule type" value="Genomic_DNA"/>
</dbReference>
<protein>
    <recommendedName>
        <fullName evidence="4">Transmembrane protein</fullName>
    </recommendedName>
</protein>
<dbReference type="GO" id="GO:0008270">
    <property type="term" value="F:zinc ion binding"/>
    <property type="evidence" value="ECO:0007669"/>
    <property type="project" value="TreeGrafter"/>
</dbReference>
<keyword evidence="1" id="KW-1133">Transmembrane helix</keyword>
<dbReference type="OMA" id="FVQQIDP"/>
<dbReference type="OrthoDB" id="298611at2759"/>
<dbReference type="PANTHER" id="PTHR12621:SF7">
    <property type="entry name" value="CYSTEINE AND HISTIDINE-RICH DOMAIN-CONTAINING PROTEIN 1"/>
    <property type="match status" value="1"/>
</dbReference>
<evidence type="ECO:0008006" key="4">
    <source>
        <dbReference type="Google" id="ProtNLM"/>
    </source>
</evidence>
<evidence type="ECO:0000313" key="2">
    <source>
        <dbReference type="EMBL" id="CAD8145670.1"/>
    </source>
</evidence>
<comment type="caution">
    <text evidence="2">The sequence shown here is derived from an EMBL/GenBank/DDBJ whole genome shotgun (WGS) entry which is preliminary data.</text>
</comment>
<proteinExistence type="predicted"/>
<name>A0A8S1SZM2_PAROT</name>
<feature type="transmembrane region" description="Helical" evidence="1">
    <location>
        <begin position="298"/>
        <end position="324"/>
    </location>
</feature>
<keyword evidence="1" id="KW-0812">Transmembrane</keyword>
<dbReference type="Proteomes" id="UP000683925">
    <property type="component" value="Unassembled WGS sequence"/>
</dbReference>
<sequence>MIKILRAADFFGAPFVQQIDPKQSIYKSAFGGLITLLITSASLAYAIWVLYKWQNNQLSPKISNSMYVSDFSLLDLDYDVIKLYYWKIEENYIDPFESKILLPLVMYTTNFSFSELQVINRSNETSTDGTQYYLPKMSLAFQNISGVIYTTSEMYIQIVKCSQVYLKEDEKCASDELIEQFFSQPLNTIVLQVQQKQLNSLDGTVQNSLQEFYIQIEKSNCYTLNTFLQSNFYELQNSFLFGYPTYLEYINGAFIQSQTNTIEFCRQAYGNDVLGLIYIVMKGNQIKTIFEYPHAGDLLANIGSIVSVLFMIKHIIIIFNQYYLNKKIIKKLIQFYYPEFKNIIIRKNWRLKTVKVLLNHQELDMKEFKIFHKKVKEQMENKLSYLNLLYEMSRVYFIIRSFKQREELKKSHLIGIKLNLAQSKIIVDSNQNSDWTNRLQTTVSYLNDEDADLLSLSHIFKQHIQLQIPNEIYMENEFYENNKIS</sequence>
<gene>
    <name evidence="2" type="ORF">POCTA_138.1.T0170347</name>
</gene>
<dbReference type="PANTHER" id="PTHR12621">
    <property type="entry name" value="CYSTEINE AND HISTIDINE-RICH DOMAIN CHORD -CONTAINING PROTEIN"/>
    <property type="match status" value="1"/>
</dbReference>
<organism evidence="2 3">
    <name type="scientific">Paramecium octaurelia</name>
    <dbReference type="NCBI Taxonomy" id="43137"/>
    <lineage>
        <taxon>Eukaryota</taxon>
        <taxon>Sar</taxon>
        <taxon>Alveolata</taxon>
        <taxon>Ciliophora</taxon>
        <taxon>Intramacronucleata</taxon>
        <taxon>Oligohymenophorea</taxon>
        <taxon>Peniculida</taxon>
        <taxon>Parameciidae</taxon>
        <taxon>Paramecium</taxon>
    </lineage>
</organism>
<dbReference type="AlphaFoldDB" id="A0A8S1SZM2"/>
<evidence type="ECO:0000313" key="3">
    <source>
        <dbReference type="Proteomes" id="UP000683925"/>
    </source>
</evidence>
<evidence type="ECO:0000256" key="1">
    <source>
        <dbReference type="SAM" id="Phobius"/>
    </source>
</evidence>
<accession>A0A8S1SZM2</accession>
<feature type="transmembrane region" description="Helical" evidence="1">
    <location>
        <begin position="29"/>
        <end position="51"/>
    </location>
</feature>
<keyword evidence="3" id="KW-1185">Reference proteome</keyword>
<keyword evidence="1" id="KW-0472">Membrane</keyword>
<reference evidence="2" key="1">
    <citation type="submission" date="2021-01" db="EMBL/GenBank/DDBJ databases">
        <authorList>
            <consortium name="Genoscope - CEA"/>
            <person name="William W."/>
        </authorList>
    </citation>
    <scope>NUCLEOTIDE SEQUENCE</scope>
</reference>